<feature type="region of interest" description="Disordered" evidence="1">
    <location>
        <begin position="130"/>
        <end position="576"/>
    </location>
</feature>
<proteinExistence type="predicted"/>
<feature type="compositionally biased region" description="Acidic residues" evidence="1">
    <location>
        <begin position="545"/>
        <end position="554"/>
    </location>
</feature>
<dbReference type="RefSeq" id="XP_018494783.1">
    <property type="nucleotide sequence ID" value="XM_018639267.1"/>
</dbReference>
<feature type="compositionally biased region" description="Polar residues" evidence="1">
    <location>
        <begin position="266"/>
        <end position="276"/>
    </location>
</feature>
<gene>
    <name evidence="3" type="primary">LOC108864175</name>
</gene>
<protein>
    <submittedName>
        <fullName evidence="3">Nascent polypeptide-associated complex subunit alpha, muscle-specific form-like</fullName>
    </submittedName>
</protein>
<feature type="compositionally biased region" description="Basic and acidic residues" evidence="1">
    <location>
        <begin position="370"/>
        <end position="379"/>
    </location>
</feature>
<evidence type="ECO:0000313" key="3">
    <source>
        <dbReference type="RefSeq" id="XP_018494783.1"/>
    </source>
</evidence>
<reference evidence="3" key="1">
    <citation type="submission" date="2025-08" db="UniProtKB">
        <authorList>
            <consortium name="RefSeq"/>
        </authorList>
    </citation>
    <scope>IDENTIFICATION</scope>
</reference>
<feature type="compositionally biased region" description="Low complexity" evidence="1">
    <location>
        <begin position="920"/>
        <end position="930"/>
    </location>
</feature>
<feature type="region of interest" description="Disordered" evidence="1">
    <location>
        <begin position="907"/>
        <end position="1073"/>
    </location>
</feature>
<evidence type="ECO:0000313" key="2">
    <source>
        <dbReference type="Proteomes" id="UP000694867"/>
    </source>
</evidence>
<feature type="compositionally biased region" description="Basic and acidic residues" evidence="1">
    <location>
        <begin position="1029"/>
        <end position="1038"/>
    </location>
</feature>
<evidence type="ECO:0000256" key="1">
    <source>
        <dbReference type="SAM" id="MobiDB-lite"/>
    </source>
</evidence>
<dbReference type="GeneID" id="108864175"/>
<feature type="region of interest" description="Disordered" evidence="1">
    <location>
        <begin position="1"/>
        <end position="26"/>
    </location>
</feature>
<feature type="compositionally biased region" description="Acidic residues" evidence="1">
    <location>
        <begin position="152"/>
        <end position="166"/>
    </location>
</feature>
<feature type="compositionally biased region" description="Low complexity" evidence="1">
    <location>
        <begin position="565"/>
        <end position="576"/>
    </location>
</feature>
<accession>A0AAJ7P9H2</accession>
<feature type="compositionally biased region" description="Basic and acidic residues" evidence="1">
    <location>
        <begin position="241"/>
        <end position="255"/>
    </location>
</feature>
<feature type="region of interest" description="Disordered" evidence="1">
    <location>
        <begin position="46"/>
        <end position="81"/>
    </location>
</feature>
<organism evidence="2 3">
    <name type="scientific">Galendromus occidentalis</name>
    <name type="common">western predatory mite</name>
    <dbReference type="NCBI Taxonomy" id="34638"/>
    <lineage>
        <taxon>Eukaryota</taxon>
        <taxon>Metazoa</taxon>
        <taxon>Ecdysozoa</taxon>
        <taxon>Arthropoda</taxon>
        <taxon>Chelicerata</taxon>
        <taxon>Arachnida</taxon>
        <taxon>Acari</taxon>
        <taxon>Parasitiformes</taxon>
        <taxon>Mesostigmata</taxon>
        <taxon>Gamasina</taxon>
        <taxon>Phytoseioidea</taxon>
        <taxon>Phytoseiidae</taxon>
        <taxon>Typhlodrominae</taxon>
        <taxon>Galendromus</taxon>
    </lineage>
</organism>
<dbReference type="KEGG" id="goe:108864175"/>
<feature type="compositionally biased region" description="Basic and acidic residues" evidence="1">
    <location>
        <begin position="60"/>
        <end position="71"/>
    </location>
</feature>
<feature type="compositionally biased region" description="Polar residues" evidence="1">
    <location>
        <begin position="1046"/>
        <end position="1069"/>
    </location>
</feature>
<dbReference type="AlphaFoldDB" id="A0AAJ7P9H2"/>
<feature type="compositionally biased region" description="Basic residues" evidence="1">
    <location>
        <begin position="992"/>
        <end position="1005"/>
    </location>
</feature>
<feature type="compositionally biased region" description="Acidic residues" evidence="1">
    <location>
        <begin position="417"/>
        <end position="426"/>
    </location>
</feature>
<keyword evidence="2" id="KW-1185">Reference proteome</keyword>
<dbReference type="Proteomes" id="UP000694867">
    <property type="component" value="Unplaced"/>
</dbReference>
<sequence length="1189" mass="128872">MKQPTDVDPLPALGREEKSTRSGDAQVAALEEMVNKKSRMRIQLATNAKISLKKKAPPPAEKKADRPKDEPGMSTPTEEISVGMILRSCLASMDAMLGEVQDHRVDTETETPDFKLKFKGCLAAVGATIAAEPGTDFRVSNDISPEKKKDTEEETSNAVESEETDSADVVRKEPGRPKKAVRNLKQTVDPGDASESPAEQNVPTKIAAEKQVEKSVPTRALRNRSAKAEPADDQTMPVTEVKLEDQKLEATDAIKRRGRSGRTPRVSESTAASGGTQDRDKTDQNVASQEKADPSTDDQGVRRGRGRQKLIEAEDETPAAPKRGRKRTNTGSELLPEDVPADGASKLNSPRSEERDELPKTSTPIAQSKLDMKETIESTRKKRGRFRKEGSPTDENEVESEKPAPVSTRKSPRSAEDSDSADTAPDDADKAKRRGRPPPTDDSRSTKQNQKSMPLRGKGKKTVLKVALPIRTRSTRGHAGISGQSPPAGESGSAAQFSLPPPPPPALSASRSPSPKIASPRGTVRSVRVPLKKKPQRNSHASDTDTAEETLDQEEFLRQKEKLESSPSATSTPSTSHRVVVCTLPVNAESAKALPSSSITTTTTMAAARLDEPAGKKQKTATDVGITRVPKDGADRVRPQANAAAVLIVEGKRERKRKVMSEFADPNAVLEPAPVTVTKSHSSLPSQQSIVRPSTIVKSVAVTSSVHSAPSAVTVKPMVTIVNPSMTNRPNITLVSSASQPSCSYLHTAQKPILITVPPNPSRPNTTTSFSGITKTIVVPKVITRPIVQNVHQQQNVQQRQQQSAQQMHPQLHQHAQIRSIRLSPSMTSTPVQRSATTIISRPPAQRVLPSPIRPNKVFLRTVAPIIPQRHITVQATPSQPTVRSITEPAGSRPVSAAMVIRNPPKAVVKPSEATAKKPQTTTVRRVTQQIVKPVERKTAAAAAAPPPPPPPAKKAAVQPRKVINVARVTPETVQPTSSMMDKLLEEPRLPKVGKKPLSKKQRSMRKTDLIKTSTRSRRRGTDLQINYNEDRLSKITDEDSDSQEEVPTSTDELGSPEDIQQSEQNDGQEPQDDIPVAVVEVFLSQDEVKLREVHSPTKQDLVDLNRQPVEQPMEVALGGQGAPEGFFTSEEGLVETVDVPFEGASIEAMKAGLVSTNDNAFAKSLMLGDDALLRRKISKRKSNPLAKE</sequence>
<feature type="compositionally biased region" description="Basic and acidic residues" evidence="1">
    <location>
        <begin position="555"/>
        <end position="564"/>
    </location>
</feature>
<name>A0AAJ7P9H2_9ACAR</name>